<evidence type="ECO:0000313" key="3">
    <source>
        <dbReference type="Proteomes" id="UP001162162"/>
    </source>
</evidence>
<evidence type="ECO:0000313" key="2">
    <source>
        <dbReference type="EMBL" id="KAJ8951864.1"/>
    </source>
</evidence>
<gene>
    <name evidence="2" type="ORF">NQ318_019840</name>
</gene>
<dbReference type="AlphaFoldDB" id="A0AAV8YL28"/>
<dbReference type="EMBL" id="JAPWTK010000078">
    <property type="protein sequence ID" value="KAJ8951864.1"/>
    <property type="molecule type" value="Genomic_DNA"/>
</dbReference>
<feature type="signal peptide" evidence="1">
    <location>
        <begin position="1"/>
        <end position="19"/>
    </location>
</feature>
<protein>
    <submittedName>
        <fullName evidence="2">Uncharacterized protein</fullName>
    </submittedName>
</protein>
<reference evidence="2" key="1">
    <citation type="journal article" date="2023" name="Insect Mol. Biol.">
        <title>Genome sequencing provides insights into the evolution of gene families encoding plant cell wall-degrading enzymes in longhorned beetles.</title>
        <authorList>
            <person name="Shin N.R."/>
            <person name="Okamura Y."/>
            <person name="Kirsch R."/>
            <person name="Pauchet Y."/>
        </authorList>
    </citation>
    <scope>NUCLEOTIDE SEQUENCE</scope>
    <source>
        <strain evidence="2">AMC_N1</strain>
    </source>
</reference>
<evidence type="ECO:0000256" key="1">
    <source>
        <dbReference type="SAM" id="SignalP"/>
    </source>
</evidence>
<comment type="caution">
    <text evidence="2">The sequence shown here is derived from an EMBL/GenBank/DDBJ whole genome shotgun (WGS) entry which is preliminary data.</text>
</comment>
<sequence length="202" mass="22234">MRVLVFALLALAAFGNSHAIPRADVDLVEVITNIFSFVKNDLSDKLKVTDIEIPIFEQDIGSGTLKINEISLTGLGDTDYTVGRNTIVLKEVDFAATIPDLLLVVDLEIDLTGLIDLQEIDFFGDVVVNDDFTEVTDFNVLLKIEDDVVVVKGIINDEYSERISAELTQTLQEIFNEIAGEGSAEFSEAIKTIINIILQLLT</sequence>
<accession>A0AAV8YL28</accession>
<name>A0AAV8YL28_9CUCU</name>
<feature type="chain" id="PRO_5043787695" evidence="1">
    <location>
        <begin position="20"/>
        <end position="202"/>
    </location>
</feature>
<proteinExistence type="predicted"/>
<dbReference type="Proteomes" id="UP001162162">
    <property type="component" value="Unassembled WGS sequence"/>
</dbReference>
<keyword evidence="1" id="KW-0732">Signal</keyword>
<keyword evidence="3" id="KW-1185">Reference proteome</keyword>
<organism evidence="2 3">
    <name type="scientific">Aromia moschata</name>
    <dbReference type="NCBI Taxonomy" id="1265417"/>
    <lineage>
        <taxon>Eukaryota</taxon>
        <taxon>Metazoa</taxon>
        <taxon>Ecdysozoa</taxon>
        <taxon>Arthropoda</taxon>
        <taxon>Hexapoda</taxon>
        <taxon>Insecta</taxon>
        <taxon>Pterygota</taxon>
        <taxon>Neoptera</taxon>
        <taxon>Endopterygota</taxon>
        <taxon>Coleoptera</taxon>
        <taxon>Polyphaga</taxon>
        <taxon>Cucujiformia</taxon>
        <taxon>Chrysomeloidea</taxon>
        <taxon>Cerambycidae</taxon>
        <taxon>Cerambycinae</taxon>
        <taxon>Callichromatini</taxon>
        <taxon>Aromia</taxon>
    </lineage>
</organism>